<accession>A0AAV7SNA7</accession>
<proteinExistence type="predicted"/>
<name>A0AAV7SNA7_PLEWA</name>
<evidence type="ECO:0000256" key="1">
    <source>
        <dbReference type="SAM" id="MobiDB-lite"/>
    </source>
</evidence>
<sequence length="150" mass="16165">MPSLNGDVFGLGVCDRALPISPPDGPAGDVSESPDTSLPRSAVPVETAAASWGRFPVSRETHQLFRDKTGRKGERTPGKTDGGKEERSLTPEAQRRETSVCGQERTTQDPESGSGDYRGEKENFPNVAAETRSLQSSHDPGGTVPFRRNR</sequence>
<protein>
    <submittedName>
        <fullName evidence="2">Uncharacterized protein</fullName>
    </submittedName>
</protein>
<dbReference type="Proteomes" id="UP001066276">
    <property type="component" value="Chromosome 4_2"/>
</dbReference>
<comment type="caution">
    <text evidence="2">The sequence shown here is derived from an EMBL/GenBank/DDBJ whole genome shotgun (WGS) entry which is preliminary data.</text>
</comment>
<gene>
    <name evidence="2" type="ORF">NDU88_005916</name>
</gene>
<evidence type="ECO:0000313" key="2">
    <source>
        <dbReference type="EMBL" id="KAJ1165489.1"/>
    </source>
</evidence>
<feature type="region of interest" description="Disordered" evidence="1">
    <location>
        <begin position="1"/>
        <end position="150"/>
    </location>
</feature>
<dbReference type="EMBL" id="JANPWB010000008">
    <property type="protein sequence ID" value="KAJ1165489.1"/>
    <property type="molecule type" value="Genomic_DNA"/>
</dbReference>
<dbReference type="AlphaFoldDB" id="A0AAV7SNA7"/>
<feature type="compositionally biased region" description="Polar residues" evidence="1">
    <location>
        <begin position="100"/>
        <end position="111"/>
    </location>
</feature>
<keyword evidence="3" id="KW-1185">Reference proteome</keyword>
<feature type="compositionally biased region" description="Basic and acidic residues" evidence="1">
    <location>
        <begin position="57"/>
        <end position="98"/>
    </location>
</feature>
<organism evidence="2 3">
    <name type="scientific">Pleurodeles waltl</name>
    <name type="common">Iberian ribbed newt</name>
    <dbReference type="NCBI Taxonomy" id="8319"/>
    <lineage>
        <taxon>Eukaryota</taxon>
        <taxon>Metazoa</taxon>
        <taxon>Chordata</taxon>
        <taxon>Craniata</taxon>
        <taxon>Vertebrata</taxon>
        <taxon>Euteleostomi</taxon>
        <taxon>Amphibia</taxon>
        <taxon>Batrachia</taxon>
        <taxon>Caudata</taxon>
        <taxon>Salamandroidea</taxon>
        <taxon>Salamandridae</taxon>
        <taxon>Pleurodelinae</taxon>
        <taxon>Pleurodeles</taxon>
    </lineage>
</organism>
<reference evidence="2" key="1">
    <citation type="journal article" date="2022" name="bioRxiv">
        <title>Sequencing and chromosome-scale assembly of the giantPleurodeles waltlgenome.</title>
        <authorList>
            <person name="Brown T."/>
            <person name="Elewa A."/>
            <person name="Iarovenko S."/>
            <person name="Subramanian E."/>
            <person name="Araus A.J."/>
            <person name="Petzold A."/>
            <person name="Susuki M."/>
            <person name="Suzuki K.-i.T."/>
            <person name="Hayashi T."/>
            <person name="Toyoda A."/>
            <person name="Oliveira C."/>
            <person name="Osipova E."/>
            <person name="Leigh N.D."/>
            <person name="Simon A."/>
            <person name="Yun M.H."/>
        </authorList>
    </citation>
    <scope>NUCLEOTIDE SEQUENCE</scope>
    <source>
        <strain evidence="2">20211129_DDA</strain>
        <tissue evidence="2">Liver</tissue>
    </source>
</reference>
<evidence type="ECO:0000313" key="3">
    <source>
        <dbReference type="Proteomes" id="UP001066276"/>
    </source>
</evidence>